<dbReference type="AlphaFoldDB" id="C7Q3K6"/>
<reference evidence="12 13" key="1">
    <citation type="journal article" date="2009" name="Stand. Genomic Sci.">
        <title>Complete genome sequence of Catenulispora acidiphila type strain (ID 139908).</title>
        <authorList>
            <person name="Copeland A."/>
            <person name="Lapidus A."/>
            <person name="Glavina Del Rio T."/>
            <person name="Nolan M."/>
            <person name="Lucas S."/>
            <person name="Chen F."/>
            <person name="Tice H."/>
            <person name="Cheng J.F."/>
            <person name="Bruce D."/>
            <person name="Goodwin L."/>
            <person name="Pitluck S."/>
            <person name="Mikhailova N."/>
            <person name="Pati A."/>
            <person name="Ivanova N."/>
            <person name="Mavromatis K."/>
            <person name="Chen A."/>
            <person name="Palaniappan K."/>
            <person name="Chain P."/>
            <person name="Land M."/>
            <person name="Hauser L."/>
            <person name="Chang Y.J."/>
            <person name="Jeffries C.D."/>
            <person name="Chertkov O."/>
            <person name="Brettin T."/>
            <person name="Detter J.C."/>
            <person name="Han C."/>
            <person name="Ali Z."/>
            <person name="Tindall B.J."/>
            <person name="Goker M."/>
            <person name="Bristow J."/>
            <person name="Eisen J.A."/>
            <person name="Markowitz V."/>
            <person name="Hugenholtz P."/>
            <person name="Kyrpides N.C."/>
            <person name="Klenk H.P."/>
        </authorList>
    </citation>
    <scope>NUCLEOTIDE SEQUENCE [LARGE SCALE GENOMIC DNA]</scope>
    <source>
        <strain evidence="13">DSM 44928 / JCM 14897 / NBRC 102108 / NRRL B-24433 / ID139908</strain>
    </source>
</reference>
<keyword evidence="5 10" id="KW-1133">Transmembrane helix</keyword>
<dbReference type="HOGENOM" id="CLU_005912_8_2_11"/>
<evidence type="ECO:0000256" key="4">
    <source>
        <dbReference type="ARBA" id="ARBA00022692"/>
    </source>
</evidence>
<dbReference type="Proteomes" id="UP000000851">
    <property type="component" value="Chromosome"/>
</dbReference>
<feature type="transmembrane region" description="Helical" evidence="10">
    <location>
        <begin position="112"/>
        <end position="134"/>
    </location>
</feature>
<feature type="transmembrane region" description="Helical" evidence="10">
    <location>
        <begin position="211"/>
        <end position="229"/>
    </location>
</feature>
<keyword evidence="6 10" id="KW-0915">Sodium</keyword>
<feature type="transmembrane region" description="Helical" evidence="10">
    <location>
        <begin position="155"/>
        <end position="177"/>
    </location>
</feature>
<evidence type="ECO:0000256" key="6">
    <source>
        <dbReference type="ARBA" id="ARBA00023053"/>
    </source>
</evidence>
<dbReference type="Gene3D" id="6.10.140.1330">
    <property type="match status" value="1"/>
</dbReference>
<keyword evidence="8 10" id="KW-0472">Membrane</keyword>
<evidence type="ECO:0000256" key="5">
    <source>
        <dbReference type="ARBA" id="ARBA00022989"/>
    </source>
</evidence>
<evidence type="ECO:0000313" key="13">
    <source>
        <dbReference type="Proteomes" id="UP000000851"/>
    </source>
</evidence>
<dbReference type="EMBL" id="CP001700">
    <property type="protein sequence ID" value="ACU75771.1"/>
    <property type="molecule type" value="Genomic_DNA"/>
</dbReference>
<feature type="transmembrane region" description="Helical" evidence="10">
    <location>
        <begin position="80"/>
        <end position="106"/>
    </location>
</feature>
<dbReference type="Pfam" id="PF00999">
    <property type="entry name" value="Na_H_Exchanger"/>
    <property type="match status" value="1"/>
</dbReference>
<keyword evidence="10" id="KW-0050">Antiport</keyword>
<protein>
    <submittedName>
        <fullName evidence="12">Sodium/hydrogen exchanger</fullName>
    </submittedName>
</protein>
<evidence type="ECO:0000256" key="1">
    <source>
        <dbReference type="ARBA" id="ARBA00004651"/>
    </source>
</evidence>
<evidence type="ECO:0000256" key="8">
    <source>
        <dbReference type="ARBA" id="ARBA00023136"/>
    </source>
</evidence>
<proteinExistence type="inferred from homology"/>
<dbReference type="GO" id="GO:0015385">
    <property type="term" value="F:sodium:proton antiporter activity"/>
    <property type="evidence" value="ECO:0007669"/>
    <property type="project" value="InterPro"/>
</dbReference>
<feature type="domain" description="Cation/H+ exchanger transmembrane" evidence="11">
    <location>
        <begin position="13"/>
        <end position="398"/>
    </location>
</feature>
<dbReference type="InterPro" id="IPR006153">
    <property type="entry name" value="Cation/H_exchanger_TM"/>
</dbReference>
<accession>C7Q3K6</accession>
<keyword evidence="2 10" id="KW-0813">Transport</keyword>
<dbReference type="KEGG" id="cai:Caci_6938"/>
<evidence type="ECO:0000313" key="12">
    <source>
        <dbReference type="EMBL" id="ACU75771.1"/>
    </source>
</evidence>
<feature type="transmembrane region" description="Helical" evidence="10">
    <location>
        <begin position="304"/>
        <end position="325"/>
    </location>
</feature>
<comment type="similarity">
    <text evidence="10">Belongs to the monovalent cation:proton antiporter 1 (CPA1) transporter (TC 2.A.36) family.</text>
</comment>
<dbReference type="InParanoid" id="C7Q3K6"/>
<feature type="transmembrane region" description="Helical" evidence="10">
    <location>
        <begin position="235"/>
        <end position="254"/>
    </location>
</feature>
<evidence type="ECO:0000256" key="9">
    <source>
        <dbReference type="ARBA" id="ARBA00023201"/>
    </source>
</evidence>
<gene>
    <name evidence="12" type="ordered locus">Caci_6938</name>
</gene>
<evidence type="ECO:0000256" key="10">
    <source>
        <dbReference type="RuleBase" id="RU366002"/>
    </source>
</evidence>
<dbReference type="InterPro" id="IPR004705">
    <property type="entry name" value="Cation/H_exchanger_CPA1_bac"/>
</dbReference>
<dbReference type="InterPro" id="IPR018422">
    <property type="entry name" value="Cation/H_exchanger_CPA1"/>
</dbReference>
<dbReference type="GO" id="GO:0015386">
    <property type="term" value="F:potassium:proton antiporter activity"/>
    <property type="evidence" value="ECO:0007669"/>
    <property type="project" value="TreeGrafter"/>
</dbReference>
<organism evidence="12 13">
    <name type="scientific">Catenulispora acidiphila (strain DSM 44928 / JCM 14897 / NBRC 102108 / NRRL B-24433 / ID139908)</name>
    <dbReference type="NCBI Taxonomy" id="479433"/>
    <lineage>
        <taxon>Bacteria</taxon>
        <taxon>Bacillati</taxon>
        <taxon>Actinomycetota</taxon>
        <taxon>Actinomycetes</taxon>
        <taxon>Catenulisporales</taxon>
        <taxon>Catenulisporaceae</taxon>
        <taxon>Catenulispora</taxon>
    </lineage>
</organism>
<evidence type="ECO:0000256" key="3">
    <source>
        <dbReference type="ARBA" id="ARBA00022475"/>
    </source>
</evidence>
<dbReference type="OrthoDB" id="57886at2"/>
<dbReference type="GO" id="GO:0051453">
    <property type="term" value="P:regulation of intracellular pH"/>
    <property type="evidence" value="ECO:0007669"/>
    <property type="project" value="TreeGrafter"/>
</dbReference>
<feature type="transmembrane region" description="Helical" evidence="10">
    <location>
        <begin position="266"/>
        <end position="284"/>
    </location>
</feature>
<comment type="subcellular location">
    <subcellularLocation>
        <location evidence="1 10">Cell membrane</location>
        <topology evidence="1 10">Multi-pass membrane protein</topology>
    </subcellularLocation>
</comment>
<keyword evidence="13" id="KW-1185">Reference proteome</keyword>
<keyword evidence="3 10" id="KW-1003">Cell membrane</keyword>
<evidence type="ECO:0000259" key="11">
    <source>
        <dbReference type="Pfam" id="PF00999"/>
    </source>
</evidence>
<keyword evidence="4 10" id="KW-0812">Transmembrane</keyword>
<name>C7Q3K6_CATAD</name>
<comment type="function">
    <text evidence="10">Na(+)/H(+) antiporter that extrudes sodium in exchange for external protons.</text>
</comment>
<dbReference type="GO" id="GO:0005886">
    <property type="term" value="C:plasma membrane"/>
    <property type="evidence" value="ECO:0007669"/>
    <property type="project" value="UniProtKB-SubCell"/>
</dbReference>
<evidence type="ECO:0000256" key="7">
    <source>
        <dbReference type="ARBA" id="ARBA00023065"/>
    </source>
</evidence>
<sequence precursor="true">MVHAVGIVVMLVVLGTAVATFAGRWGIPAPSLLVLAGIVVALVPGVPAIHVAPDVIALVVLPPLLYASAEEISARDLRRVWVPVTVLALGLVLATAAVIASLALALTALSGAMAFVLGAVLASTDPVAVTALGRRLSLPARIQVLVQSESLFNDATSLVLFKVAVAAVVAGGSVSLAGAAGRFLLLAGGGIAVGLALAASVALVRTRTTDPVLDTVIALVAPYAAYLLAESVDVSGVTAVVVAGVAAGSLGHRVSDARTRLHVQTVYAVVVFGLESVVFALIGLELPTLVRDLGPGNSWWPGQAAVLAAALIGIRMLWVWPTTAWAGPTRRYPTWPLVRVVTWSGTRGVMPLAAALSIPLVAADGTPLPGRGLVLVLTTAVVAATLTVQGLSLAGMVKTSGLAVATEHAAAKEQAALAAMNEAAVAYLDELAAVGAVNAVAVERLRQRYAERLDPQTDAGLLDDLAALRRDVLSVQSEELRRLSAQEQISDGMRRRLQADLDRREAGLDA</sequence>
<feature type="transmembrane region" description="Helical" evidence="10">
    <location>
        <begin position="337"/>
        <end position="361"/>
    </location>
</feature>
<dbReference type="NCBIfam" id="TIGR00831">
    <property type="entry name" value="a_cpa1"/>
    <property type="match status" value="1"/>
</dbReference>
<dbReference type="eggNOG" id="COG0025">
    <property type="taxonomic scope" value="Bacteria"/>
</dbReference>
<dbReference type="STRING" id="479433.Caci_6938"/>
<keyword evidence="9 10" id="KW-0739">Sodium transport</keyword>
<feature type="transmembrane region" description="Helical" evidence="10">
    <location>
        <begin position="183"/>
        <end position="204"/>
    </location>
</feature>
<dbReference type="GO" id="GO:0098719">
    <property type="term" value="P:sodium ion import across plasma membrane"/>
    <property type="evidence" value="ECO:0007669"/>
    <property type="project" value="TreeGrafter"/>
</dbReference>
<feature type="transmembrane region" description="Helical" evidence="10">
    <location>
        <begin position="373"/>
        <end position="394"/>
    </location>
</feature>
<dbReference type="PANTHER" id="PTHR10110">
    <property type="entry name" value="SODIUM/HYDROGEN EXCHANGER"/>
    <property type="match status" value="1"/>
</dbReference>
<evidence type="ECO:0000256" key="2">
    <source>
        <dbReference type="ARBA" id="ARBA00022448"/>
    </source>
</evidence>
<keyword evidence="7 10" id="KW-0406">Ion transport</keyword>
<dbReference type="PANTHER" id="PTHR10110:SF86">
    <property type="entry name" value="SODIUM_HYDROGEN EXCHANGER 7"/>
    <property type="match status" value="1"/>
</dbReference>
<feature type="transmembrane region" description="Helical" evidence="10">
    <location>
        <begin position="32"/>
        <end position="60"/>
    </location>
</feature>